<comment type="caution">
    <text evidence="7">The sequence shown here is derived from an EMBL/GenBank/DDBJ whole genome shotgun (WGS) entry which is preliminary data.</text>
</comment>
<evidence type="ECO:0008006" key="9">
    <source>
        <dbReference type="Google" id="ProtNLM"/>
    </source>
</evidence>
<proteinExistence type="inferred from homology"/>
<evidence type="ECO:0000256" key="5">
    <source>
        <dbReference type="ARBA" id="ARBA00023136"/>
    </source>
</evidence>
<comment type="similarity">
    <text evidence="2">Belongs to the MGR2 family.</text>
</comment>
<evidence type="ECO:0000256" key="4">
    <source>
        <dbReference type="ARBA" id="ARBA00022989"/>
    </source>
</evidence>
<dbReference type="PANTHER" id="PTHR28525:SF1">
    <property type="entry name" value="REACTIVE OXYGEN SPECIES MODULATOR 1"/>
    <property type="match status" value="1"/>
</dbReference>
<dbReference type="EMBL" id="AQGS01000823">
    <property type="protein sequence ID" value="EPS36850.1"/>
    <property type="molecule type" value="Genomic_DNA"/>
</dbReference>
<keyword evidence="4 6" id="KW-1133">Transmembrane helix</keyword>
<dbReference type="AlphaFoldDB" id="S8A1M5"/>
<dbReference type="InterPro" id="IPR018450">
    <property type="entry name" value="Romo1/Mgr2"/>
</dbReference>
<evidence type="ECO:0000256" key="1">
    <source>
        <dbReference type="ARBA" id="ARBA00004370"/>
    </source>
</evidence>
<name>S8A1M5_DACHA</name>
<dbReference type="GO" id="GO:0045039">
    <property type="term" value="P:protein insertion into mitochondrial inner membrane"/>
    <property type="evidence" value="ECO:0007669"/>
    <property type="project" value="TreeGrafter"/>
</dbReference>
<dbReference type="Pfam" id="PF10247">
    <property type="entry name" value="Romo1"/>
    <property type="match status" value="1"/>
</dbReference>
<accession>S8A1M5</accession>
<feature type="transmembrane region" description="Helical" evidence="6">
    <location>
        <begin position="763"/>
        <end position="786"/>
    </location>
</feature>
<keyword evidence="8" id="KW-1185">Reference proteome</keyword>
<sequence length="860" mass="99636">MEAPICFVCEGRDPNLRPCDSLCPVQYCSTAHQLLDSHHHNSLCYRIHGVIQELCKKEAIIRDHYPGQFSNSADNRNLEARECFHLNVINYLPATARTRSNIRTVYSLDLEPDIHSRYTGYMKQRQLLFDKIMKINTPRAFEIAFDHLVDLYSYRQDDGYLRSSAIRVLLAMNLDLKIWKLKCAWTTIAGYTYDSSGHTMAQAQALVQAAFVNDDSTDLTMIPRNMIRQLEEVSWIRETSARQRVDVGYWSMRMFLIFRWVNDLKNLQSLWILRRWFIKKLNYDVLNIIATFALETELVKSKKNLWRTDNSVLIQKMEDQMNALFESDPDPPVCDSLCNVQYCSEGHLISDEHRHSRLCFEIRRGFYRLPFWAKTIFEEHPVPATADSIDSVVDDTTINAAYSIYTDPIYLAPYHLNALNFLTYTMTCREHLIDHFPPPAHLFIYDEEGPDARWSYTVARFRNFKRLKRLGTAKALNLLFEHLMELNTFFKGTKDNSQVQSLTIPLLWDMRRDVAVWEYLRISTPISMDIPWDENARLISRRILEDLEASMGLGLKAPLMFSEDIIRVVKGMSSRQLSELSQANIWGVRLLVMFQWMTDLKELEKLWELEDCSQFMQNTNSDVLHIIKGYLVTTEFVGCRKELWKKDFGRSIKRKLDTLMTAHFKMVWAADPDYWLRIVGDKGSRFQNLSQFRTPRMRNPELTKASRALWREMSDAIHYKELQASSALSDTAFRHQSAMPVPVTVPTGGGGPHGPSTFDKMKLGFMMGTSVGLIIGFIFGGFNIFRYGAGPNGVFRSLGQYMAGSAATFGFFMSIGTAIRTQPYDQRSTYAFAQALQRQQKYGFGNRPFITPVDRMERRQ</sequence>
<dbReference type="STRING" id="1284197.S8A1M5"/>
<dbReference type="GO" id="GO:0005744">
    <property type="term" value="C:TIM23 mitochondrial import inner membrane translocase complex"/>
    <property type="evidence" value="ECO:0007669"/>
    <property type="project" value="TreeGrafter"/>
</dbReference>
<evidence type="ECO:0000313" key="8">
    <source>
        <dbReference type="Proteomes" id="UP000015100"/>
    </source>
</evidence>
<reference evidence="8" key="2">
    <citation type="submission" date="2013-04" db="EMBL/GenBank/DDBJ databases">
        <title>Genomic mechanisms accounting for the adaptation to parasitism in nematode-trapping fungi.</title>
        <authorList>
            <person name="Ahren D.G."/>
        </authorList>
    </citation>
    <scope>NUCLEOTIDE SEQUENCE [LARGE SCALE GENOMIC DNA]</scope>
    <source>
        <strain evidence="8">CBS 200.50</strain>
    </source>
</reference>
<evidence type="ECO:0000256" key="6">
    <source>
        <dbReference type="SAM" id="Phobius"/>
    </source>
</evidence>
<evidence type="ECO:0000313" key="7">
    <source>
        <dbReference type="EMBL" id="EPS36850.1"/>
    </source>
</evidence>
<dbReference type="eggNOG" id="KOG4096">
    <property type="taxonomic scope" value="Eukaryota"/>
</dbReference>
<dbReference type="HOGENOM" id="CLU_332605_0_0_1"/>
<keyword evidence="3 6" id="KW-0812">Transmembrane</keyword>
<organism evidence="7 8">
    <name type="scientific">Dactylellina haptotyla (strain CBS 200.50)</name>
    <name type="common">Nematode-trapping fungus</name>
    <name type="synonym">Monacrosporium haptotylum</name>
    <dbReference type="NCBI Taxonomy" id="1284197"/>
    <lineage>
        <taxon>Eukaryota</taxon>
        <taxon>Fungi</taxon>
        <taxon>Dikarya</taxon>
        <taxon>Ascomycota</taxon>
        <taxon>Pezizomycotina</taxon>
        <taxon>Orbiliomycetes</taxon>
        <taxon>Orbiliales</taxon>
        <taxon>Orbiliaceae</taxon>
        <taxon>Dactylellina</taxon>
    </lineage>
</organism>
<feature type="transmembrane region" description="Helical" evidence="6">
    <location>
        <begin position="798"/>
        <end position="819"/>
    </location>
</feature>
<dbReference type="PANTHER" id="PTHR28525">
    <property type="entry name" value="REACTIVE OXYGEN SPECIES MODULATOR 1"/>
    <property type="match status" value="1"/>
</dbReference>
<dbReference type="OrthoDB" id="5409308at2759"/>
<evidence type="ECO:0000256" key="3">
    <source>
        <dbReference type="ARBA" id="ARBA00022692"/>
    </source>
</evidence>
<protein>
    <recommendedName>
        <fullName evidence="9">Suppressor of anucleate metulae protein B</fullName>
    </recommendedName>
</protein>
<reference evidence="7 8" key="1">
    <citation type="journal article" date="2013" name="PLoS Genet.">
        <title>Genomic mechanisms accounting for the adaptation to parasitism in nematode-trapping fungi.</title>
        <authorList>
            <person name="Meerupati T."/>
            <person name="Andersson K.M."/>
            <person name="Friman E."/>
            <person name="Kumar D."/>
            <person name="Tunlid A."/>
            <person name="Ahren D."/>
        </authorList>
    </citation>
    <scope>NUCLEOTIDE SEQUENCE [LARGE SCALE GENOMIC DNA]</scope>
    <source>
        <strain evidence="7 8">CBS 200.50</strain>
    </source>
</reference>
<evidence type="ECO:0000256" key="2">
    <source>
        <dbReference type="ARBA" id="ARBA00007839"/>
    </source>
</evidence>
<keyword evidence="5 6" id="KW-0472">Membrane</keyword>
<gene>
    <name evidence="7" type="ORF">H072_9676</name>
</gene>
<dbReference type="Proteomes" id="UP000015100">
    <property type="component" value="Unassembled WGS sequence"/>
</dbReference>
<dbReference type="GO" id="GO:0030150">
    <property type="term" value="P:protein import into mitochondrial matrix"/>
    <property type="evidence" value="ECO:0007669"/>
    <property type="project" value="TreeGrafter"/>
</dbReference>
<dbReference type="SMART" id="SM01378">
    <property type="entry name" value="Romo1"/>
    <property type="match status" value="1"/>
</dbReference>
<comment type="subcellular location">
    <subcellularLocation>
        <location evidence="1">Membrane</location>
    </subcellularLocation>
</comment>